<dbReference type="InterPro" id="IPR044927">
    <property type="entry name" value="Endonuclea_NS_2"/>
</dbReference>
<evidence type="ECO:0000259" key="3">
    <source>
        <dbReference type="Pfam" id="PF13930"/>
    </source>
</evidence>
<accession>A0ABR7ESW9</accession>
<organism evidence="4 5">
    <name type="scientific">Dorea hominis</name>
    <dbReference type="NCBI Taxonomy" id="2763040"/>
    <lineage>
        <taxon>Bacteria</taxon>
        <taxon>Bacillati</taxon>
        <taxon>Bacillota</taxon>
        <taxon>Clostridia</taxon>
        <taxon>Lachnospirales</taxon>
        <taxon>Lachnospiraceae</taxon>
        <taxon>Dorea</taxon>
    </lineage>
</organism>
<keyword evidence="2" id="KW-0732">Signal</keyword>
<keyword evidence="5" id="KW-1185">Reference proteome</keyword>
<keyword evidence="4" id="KW-0378">Hydrolase</keyword>
<feature type="signal peptide" evidence="2">
    <location>
        <begin position="1"/>
        <end position="25"/>
    </location>
</feature>
<dbReference type="InterPro" id="IPR044929">
    <property type="entry name" value="DNA/RNA_non-sp_Endonuclease_sf"/>
</dbReference>
<feature type="region of interest" description="Disordered" evidence="1">
    <location>
        <begin position="25"/>
        <end position="85"/>
    </location>
</feature>
<sequence length="345" mass="37745">MKKLKLLLANIILAGVLVLGGCADAGDSSQSSSSKETTTQESASSEDQNTNAEDSSDDTSAQADSGNTAGSDTAGKTKAAASKAKTSAVSTSKIPKYSGSPYIKVHNNVPFFKKSDLTKKVFEKYSKLDALGRCRTAYANVCKATMPTEKRGRIGMVKPSGWHTVKYNNVDGKYLYNRCHLIGYQLTAENANESNLMTGTRYLNVDGMLPFENMVADYVKETNNHVLYRVTPIYTDENLLADGVLMEAESVEDKGKGISYCVYVYNVQPGIKIDYETGDSSAKDSRRSGQSSAKGTYIINENTNKFHKPDCRSVKMMKDKNKKTYTGKRSELINSGYEPCKNCNP</sequence>
<comment type="caution">
    <text evidence="4">The sequence shown here is derived from an EMBL/GenBank/DDBJ whole genome shotgun (WGS) entry which is preliminary data.</text>
</comment>
<feature type="chain" id="PRO_5045834557" evidence="2">
    <location>
        <begin position="26"/>
        <end position="345"/>
    </location>
</feature>
<dbReference type="GO" id="GO:0004519">
    <property type="term" value="F:endonuclease activity"/>
    <property type="evidence" value="ECO:0007669"/>
    <property type="project" value="UniProtKB-KW"/>
</dbReference>
<evidence type="ECO:0000256" key="2">
    <source>
        <dbReference type="SAM" id="SignalP"/>
    </source>
</evidence>
<dbReference type="Gene3D" id="3.40.570.10">
    <property type="entry name" value="Extracellular Endonuclease, subunit A"/>
    <property type="match status" value="1"/>
</dbReference>
<dbReference type="InterPro" id="IPR035451">
    <property type="entry name" value="Ada-like_dom_sf"/>
</dbReference>
<evidence type="ECO:0000313" key="4">
    <source>
        <dbReference type="EMBL" id="MBC5664445.1"/>
    </source>
</evidence>
<protein>
    <submittedName>
        <fullName evidence="4">DNA/RNA non-specific endonuclease</fullName>
    </submittedName>
</protein>
<name>A0ABR7ESW9_9FIRM</name>
<gene>
    <name evidence="4" type="ORF">H8S07_03980</name>
</gene>
<dbReference type="RefSeq" id="WP_186855463.1">
    <property type="nucleotide sequence ID" value="NZ_JACOOY010000004.1"/>
</dbReference>
<dbReference type="Gene3D" id="3.40.10.10">
    <property type="entry name" value="DNA Methylphosphotriester Repair Domain"/>
    <property type="match status" value="1"/>
</dbReference>
<feature type="region of interest" description="Disordered" evidence="1">
    <location>
        <begin position="277"/>
        <end position="296"/>
    </location>
</feature>
<feature type="compositionally biased region" description="Low complexity" evidence="1">
    <location>
        <begin position="58"/>
        <end position="85"/>
    </location>
</feature>
<evidence type="ECO:0000256" key="1">
    <source>
        <dbReference type="SAM" id="MobiDB-lite"/>
    </source>
</evidence>
<dbReference type="Proteomes" id="UP000647235">
    <property type="component" value="Unassembled WGS sequence"/>
</dbReference>
<reference evidence="4 5" key="1">
    <citation type="submission" date="2020-08" db="EMBL/GenBank/DDBJ databases">
        <title>Genome public.</title>
        <authorList>
            <person name="Liu C."/>
            <person name="Sun Q."/>
        </authorList>
    </citation>
    <scope>NUCLEOTIDE SEQUENCE [LARGE SCALE GENOMIC DNA]</scope>
    <source>
        <strain evidence="4 5">NSJ-36</strain>
    </source>
</reference>
<proteinExistence type="predicted"/>
<dbReference type="EMBL" id="JACOOY010000004">
    <property type="protein sequence ID" value="MBC5664445.1"/>
    <property type="molecule type" value="Genomic_DNA"/>
</dbReference>
<keyword evidence="4" id="KW-0540">Nuclease</keyword>
<keyword evidence="4" id="KW-0255">Endonuclease</keyword>
<feature type="domain" description="Type VII secretion system protein EssD-like" evidence="3">
    <location>
        <begin position="123"/>
        <end position="250"/>
    </location>
</feature>
<feature type="compositionally biased region" description="Low complexity" evidence="1">
    <location>
        <begin position="25"/>
        <end position="48"/>
    </location>
</feature>
<evidence type="ECO:0000313" key="5">
    <source>
        <dbReference type="Proteomes" id="UP000647235"/>
    </source>
</evidence>
<dbReference type="SUPFAM" id="SSF57884">
    <property type="entry name" value="Ada DNA repair protein, N-terminal domain (N-Ada 10)"/>
    <property type="match status" value="1"/>
</dbReference>
<dbReference type="Pfam" id="PF13930">
    <property type="entry name" value="Endonuclea_NS_2"/>
    <property type="match status" value="1"/>
</dbReference>
<dbReference type="PROSITE" id="PS51257">
    <property type="entry name" value="PROKAR_LIPOPROTEIN"/>
    <property type="match status" value="1"/>
</dbReference>